<reference evidence="3" key="3">
    <citation type="submission" date="2015-04" db="UniProtKB">
        <authorList>
            <consortium name="EnsemblPlants"/>
        </authorList>
    </citation>
    <scope>IDENTIFICATION</scope>
    <source>
        <strain evidence="3">cv. Jemalong A17</strain>
    </source>
</reference>
<protein>
    <submittedName>
        <fullName evidence="2 3">Uncharacterized protein</fullName>
    </submittedName>
</protein>
<proteinExistence type="predicted"/>
<reference evidence="2 4" key="2">
    <citation type="journal article" date="2014" name="BMC Genomics">
        <title>An improved genome release (version Mt4.0) for the model legume Medicago truncatula.</title>
        <authorList>
            <person name="Tang H."/>
            <person name="Krishnakumar V."/>
            <person name="Bidwell S."/>
            <person name="Rosen B."/>
            <person name="Chan A."/>
            <person name="Zhou S."/>
            <person name="Gentzbittel L."/>
            <person name="Childs K.L."/>
            <person name="Yandell M."/>
            <person name="Gundlach H."/>
            <person name="Mayer K.F."/>
            <person name="Schwartz D.C."/>
            <person name="Town C.D."/>
        </authorList>
    </citation>
    <scope>GENOME REANNOTATION</scope>
    <source>
        <strain evidence="3 4">cv. Jemalong A17</strain>
    </source>
</reference>
<sequence length="75" mass="8118">MNYAMPLYHSKKDDIGGVPYIGASSLGIVARKVSSAPKGCIPDEGQPYMKAKELQELGEKKQGSLTRGKARKLKP</sequence>
<name>G7J4L0_MEDTR</name>
<gene>
    <name evidence="2" type="ordered locus">MTR_3g100130</name>
</gene>
<dbReference type="PaxDb" id="3880-AES73146"/>
<keyword evidence="4" id="KW-1185">Reference proteome</keyword>
<evidence type="ECO:0000313" key="4">
    <source>
        <dbReference type="Proteomes" id="UP000002051"/>
    </source>
</evidence>
<evidence type="ECO:0000313" key="2">
    <source>
        <dbReference type="EMBL" id="AES73146.1"/>
    </source>
</evidence>
<reference evidence="2 4" key="1">
    <citation type="journal article" date="2011" name="Nature">
        <title>The Medicago genome provides insight into the evolution of rhizobial symbioses.</title>
        <authorList>
            <person name="Young N.D."/>
            <person name="Debelle F."/>
            <person name="Oldroyd G.E."/>
            <person name="Geurts R."/>
            <person name="Cannon S.B."/>
            <person name="Udvardi M.K."/>
            <person name="Benedito V.A."/>
            <person name="Mayer K.F."/>
            <person name="Gouzy J."/>
            <person name="Schoof H."/>
            <person name="Van de Peer Y."/>
            <person name="Proost S."/>
            <person name="Cook D.R."/>
            <person name="Meyers B.C."/>
            <person name="Spannagl M."/>
            <person name="Cheung F."/>
            <person name="De Mita S."/>
            <person name="Krishnakumar V."/>
            <person name="Gundlach H."/>
            <person name="Zhou S."/>
            <person name="Mudge J."/>
            <person name="Bharti A.K."/>
            <person name="Murray J.D."/>
            <person name="Naoumkina M.A."/>
            <person name="Rosen B."/>
            <person name="Silverstein K.A."/>
            <person name="Tang H."/>
            <person name="Rombauts S."/>
            <person name="Zhao P.X."/>
            <person name="Zhou P."/>
            <person name="Barbe V."/>
            <person name="Bardou P."/>
            <person name="Bechner M."/>
            <person name="Bellec A."/>
            <person name="Berger A."/>
            <person name="Berges H."/>
            <person name="Bidwell S."/>
            <person name="Bisseling T."/>
            <person name="Choisne N."/>
            <person name="Couloux A."/>
            <person name="Denny R."/>
            <person name="Deshpande S."/>
            <person name="Dai X."/>
            <person name="Doyle J.J."/>
            <person name="Dudez A.M."/>
            <person name="Farmer A.D."/>
            <person name="Fouteau S."/>
            <person name="Franken C."/>
            <person name="Gibelin C."/>
            <person name="Gish J."/>
            <person name="Goldstein S."/>
            <person name="Gonzalez A.J."/>
            <person name="Green P.J."/>
            <person name="Hallab A."/>
            <person name="Hartog M."/>
            <person name="Hua A."/>
            <person name="Humphray S.J."/>
            <person name="Jeong D.H."/>
            <person name="Jing Y."/>
            <person name="Jocker A."/>
            <person name="Kenton S.M."/>
            <person name="Kim D.J."/>
            <person name="Klee K."/>
            <person name="Lai H."/>
            <person name="Lang C."/>
            <person name="Lin S."/>
            <person name="Macmil S.L."/>
            <person name="Magdelenat G."/>
            <person name="Matthews L."/>
            <person name="McCorrison J."/>
            <person name="Monaghan E.L."/>
            <person name="Mun J.H."/>
            <person name="Najar F.Z."/>
            <person name="Nicholson C."/>
            <person name="Noirot C."/>
            <person name="O'Bleness M."/>
            <person name="Paule C.R."/>
            <person name="Poulain J."/>
            <person name="Prion F."/>
            <person name="Qin B."/>
            <person name="Qu C."/>
            <person name="Retzel E.F."/>
            <person name="Riddle C."/>
            <person name="Sallet E."/>
            <person name="Samain S."/>
            <person name="Samson N."/>
            <person name="Sanders I."/>
            <person name="Saurat O."/>
            <person name="Scarpelli C."/>
            <person name="Schiex T."/>
            <person name="Segurens B."/>
            <person name="Severin A.J."/>
            <person name="Sherrier D.J."/>
            <person name="Shi R."/>
            <person name="Sims S."/>
            <person name="Singer S.R."/>
            <person name="Sinharoy S."/>
            <person name="Sterck L."/>
            <person name="Viollet A."/>
            <person name="Wang B.B."/>
            <person name="Wang K."/>
            <person name="Wang M."/>
            <person name="Wang X."/>
            <person name="Warfsmann J."/>
            <person name="Weissenbach J."/>
            <person name="White D.D."/>
            <person name="White J.D."/>
            <person name="Wiley G.B."/>
            <person name="Wincker P."/>
            <person name="Xing Y."/>
            <person name="Yang L."/>
            <person name="Yao Z."/>
            <person name="Ying F."/>
            <person name="Zhai J."/>
            <person name="Zhou L."/>
            <person name="Zuber A."/>
            <person name="Denarie J."/>
            <person name="Dixon R.A."/>
            <person name="May G.D."/>
            <person name="Schwartz D.C."/>
            <person name="Rogers J."/>
            <person name="Quetier F."/>
            <person name="Town C.D."/>
            <person name="Roe B.A."/>
        </authorList>
    </citation>
    <scope>NUCLEOTIDE SEQUENCE [LARGE SCALE GENOMIC DNA]</scope>
    <source>
        <strain evidence="2">A17</strain>
        <strain evidence="3 4">cv. Jemalong A17</strain>
    </source>
</reference>
<feature type="region of interest" description="Disordered" evidence="1">
    <location>
        <begin position="55"/>
        <end position="75"/>
    </location>
</feature>
<dbReference type="EMBL" id="CM001219">
    <property type="protein sequence ID" value="AES73146.1"/>
    <property type="molecule type" value="Genomic_DNA"/>
</dbReference>
<dbReference type="HOGENOM" id="CLU_2674803_0_0_1"/>
<accession>G7J4L0</accession>
<organism evidence="2 4">
    <name type="scientific">Medicago truncatula</name>
    <name type="common">Barrel medic</name>
    <name type="synonym">Medicago tribuloides</name>
    <dbReference type="NCBI Taxonomy" id="3880"/>
    <lineage>
        <taxon>Eukaryota</taxon>
        <taxon>Viridiplantae</taxon>
        <taxon>Streptophyta</taxon>
        <taxon>Embryophyta</taxon>
        <taxon>Tracheophyta</taxon>
        <taxon>Spermatophyta</taxon>
        <taxon>Magnoliopsida</taxon>
        <taxon>eudicotyledons</taxon>
        <taxon>Gunneridae</taxon>
        <taxon>Pentapetalae</taxon>
        <taxon>rosids</taxon>
        <taxon>fabids</taxon>
        <taxon>Fabales</taxon>
        <taxon>Fabaceae</taxon>
        <taxon>Papilionoideae</taxon>
        <taxon>50 kb inversion clade</taxon>
        <taxon>NPAAA clade</taxon>
        <taxon>Hologalegina</taxon>
        <taxon>IRL clade</taxon>
        <taxon>Trifolieae</taxon>
        <taxon>Medicago</taxon>
    </lineage>
</organism>
<evidence type="ECO:0000256" key="1">
    <source>
        <dbReference type="SAM" id="MobiDB-lite"/>
    </source>
</evidence>
<dbReference type="Proteomes" id="UP000002051">
    <property type="component" value="Chromosome 3"/>
</dbReference>
<dbReference type="EnsemblPlants" id="AES73146">
    <property type="protein sequence ID" value="AES73146"/>
    <property type="gene ID" value="MTR_3g100130"/>
</dbReference>
<dbReference type="AlphaFoldDB" id="G7J4L0"/>
<evidence type="ECO:0000313" key="3">
    <source>
        <dbReference type="EnsemblPlants" id="AES73146"/>
    </source>
</evidence>